<name>A0ABN0A956_AERVM</name>
<organism evidence="1 2">
    <name type="scientific">Aerococcus viridans (strain ATCC 11563 / DSM 20340 / CCUG 4311 / JCM 20461 / NBRC 12219 / NCTC 8251 / M1)</name>
    <dbReference type="NCBI Taxonomy" id="655812"/>
    <lineage>
        <taxon>Bacteria</taxon>
        <taxon>Bacillati</taxon>
        <taxon>Bacillota</taxon>
        <taxon>Bacilli</taxon>
        <taxon>Lactobacillales</taxon>
        <taxon>Aerococcaceae</taxon>
        <taxon>Aerococcus</taxon>
    </lineage>
</organism>
<reference evidence="1 2" key="1">
    <citation type="submission" date="2010-04" db="EMBL/GenBank/DDBJ databases">
        <authorList>
            <person name="Muzny D."/>
            <person name="Qin X."/>
            <person name="Deng J."/>
            <person name="Jiang H."/>
            <person name="Liu Y."/>
            <person name="Qu J."/>
            <person name="Song X.-Z."/>
            <person name="Zhang L."/>
            <person name="Thornton R."/>
            <person name="Coyle M."/>
            <person name="Francisco L."/>
            <person name="Jackson L."/>
            <person name="Javaid M."/>
            <person name="Korchina V."/>
            <person name="Kovar C."/>
            <person name="Mata R."/>
            <person name="Mathew T."/>
            <person name="Ngo R."/>
            <person name="Nguyen L."/>
            <person name="Nguyen N."/>
            <person name="Okwuonu G."/>
            <person name="Ongeri F."/>
            <person name="Pham C."/>
            <person name="Simmons D."/>
            <person name="Wilczek-Boney K."/>
            <person name="Hale W."/>
            <person name="Jakkamsetti A."/>
            <person name="Pham P."/>
            <person name="Ruth R."/>
            <person name="San Lucas F."/>
            <person name="Warren J."/>
            <person name="Zhang J."/>
            <person name="Zhao Z."/>
            <person name="Zhou C."/>
            <person name="Zhu D."/>
            <person name="Lee S."/>
            <person name="Bess C."/>
            <person name="Blankenburg K."/>
            <person name="Forbes L."/>
            <person name="Fu Q."/>
            <person name="Gubbala S."/>
            <person name="Hirani K."/>
            <person name="Jayaseelan J.C."/>
            <person name="Lara F."/>
            <person name="Munidasa M."/>
            <person name="Palculict T."/>
            <person name="Patil S."/>
            <person name="Pu L.-L."/>
            <person name="Saada N."/>
            <person name="Tang L."/>
            <person name="Weissenberger G."/>
            <person name="Zhu Y."/>
            <person name="Hemphill L."/>
            <person name="Shang Y."/>
            <person name="Youmans B."/>
            <person name="Ayvaz T."/>
            <person name="Ross M."/>
            <person name="Santibanez J."/>
            <person name="Aqrawi P."/>
            <person name="Gross S."/>
            <person name="Joshi V."/>
            <person name="Fowler G."/>
            <person name="Nazareth L."/>
            <person name="Reid J."/>
            <person name="Worley K."/>
            <person name="Petrosino J."/>
            <person name="Highlander S."/>
            <person name="Gibbs R."/>
            <person name="Gibbs R."/>
        </authorList>
    </citation>
    <scope>NUCLEOTIDE SEQUENCE [LARGE SCALE GENOMIC DNA]</scope>
    <source>
        <strain evidence="1 2">ATCC 11563</strain>
    </source>
</reference>
<proteinExistence type="predicted"/>
<comment type="caution">
    <text evidence="1">The sequence shown here is derived from an EMBL/GenBank/DDBJ whole genome shotgun (WGS) entry which is preliminary data.</text>
</comment>
<evidence type="ECO:0000313" key="1">
    <source>
        <dbReference type="EMBL" id="EFG49802.1"/>
    </source>
</evidence>
<protein>
    <submittedName>
        <fullName evidence="1">Uncharacterized protein</fullName>
    </submittedName>
</protein>
<gene>
    <name evidence="1" type="ORF">HMPREF0061_0856</name>
</gene>
<accession>A0ABN0A956</accession>
<dbReference type="EMBL" id="ADNT01000062">
    <property type="protein sequence ID" value="EFG49802.1"/>
    <property type="molecule type" value="Genomic_DNA"/>
</dbReference>
<dbReference type="Proteomes" id="UP000003764">
    <property type="component" value="Unassembled WGS sequence"/>
</dbReference>
<sequence length="61" mass="7161">MRLFTIMDTVISGNNKSIQEKKGKSTNKVKYQKIEEAIFQAILNIYAHVTKNEHKYTFKKI</sequence>
<evidence type="ECO:0000313" key="2">
    <source>
        <dbReference type="Proteomes" id="UP000003764"/>
    </source>
</evidence>
<keyword evidence="2" id="KW-1185">Reference proteome</keyword>